<gene>
    <name evidence="2" type="ORF">RY831_10295</name>
</gene>
<feature type="domain" description="PRC-barrel" evidence="1">
    <location>
        <begin position="32"/>
        <end position="107"/>
    </location>
</feature>
<name>A0ABU6J7Z2_9BURK</name>
<evidence type="ECO:0000313" key="3">
    <source>
        <dbReference type="Proteomes" id="UP001352263"/>
    </source>
</evidence>
<dbReference type="InterPro" id="IPR027275">
    <property type="entry name" value="PRC-brl_dom"/>
</dbReference>
<sequence>MTSSETNSNHHSTRRVRIIGDKPHFTGPGPQVISAESLQGEKVVNPRGDRLGEIEAVMIDVPSGRVAYAVLSHGGIMGLGDKLFAIPWDAFTLDAARRCLVLDIDEERLRRAPGFDKAHWPSMADPTWTAQIHDYYRGAEREE</sequence>
<dbReference type="InterPro" id="IPR011033">
    <property type="entry name" value="PRC_barrel-like_sf"/>
</dbReference>
<dbReference type="Proteomes" id="UP001352263">
    <property type="component" value="Unassembled WGS sequence"/>
</dbReference>
<protein>
    <submittedName>
        <fullName evidence="2">PRC-barrel domain-containing protein</fullName>
    </submittedName>
</protein>
<dbReference type="PANTHER" id="PTHR36505">
    <property type="entry name" value="BLR1072 PROTEIN"/>
    <property type="match status" value="1"/>
</dbReference>
<evidence type="ECO:0000313" key="2">
    <source>
        <dbReference type="EMBL" id="MEC4719541.1"/>
    </source>
</evidence>
<organism evidence="2 3">
    <name type="scientific">Noviherbaspirillum album</name>
    <dbReference type="NCBI Taxonomy" id="3080276"/>
    <lineage>
        <taxon>Bacteria</taxon>
        <taxon>Pseudomonadati</taxon>
        <taxon>Pseudomonadota</taxon>
        <taxon>Betaproteobacteria</taxon>
        <taxon>Burkholderiales</taxon>
        <taxon>Oxalobacteraceae</taxon>
        <taxon>Noviherbaspirillum</taxon>
    </lineage>
</organism>
<dbReference type="RefSeq" id="WP_326506256.1">
    <property type="nucleotide sequence ID" value="NZ_JAWIIV010000007.1"/>
</dbReference>
<comment type="caution">
    <text evidence="2">The sequence shown here is derived from an EMBL/GenBank/DDBJ whole genome shotgun (WGS) entry which is preliminary data.</text>
</comment>
<reference evidence="2 3" key="1">
    <citation type="submission" date="2023-10" db="EMBL/GenBank/DDBJ databases">
        <title>Noviherbaspirillum sp. CPCC 100848 genome assembly.</title>
        <authorList>
            <person name="Li X.Y."/>
            <person name="Fang X.M."/>
        </authorList>
    </citation>
    <scope>NUCLEOTIDE SEQUENCE [LARGE SCALE GENOMIC DNA]</scope>
    <source>
        <strain evidence="2 3">CPCC 100848</strain>
    </source>
</reference>
<evidence type="ECO:0000259" key="1">
    <source>
        <dbReference type="Pfam" id="PF05239"/>
    </source>
</evidence>
<dbReference type="Gene3D" id="2.30.30.240">
    <property type="entry name" value="PRC-barrel domain"/>
    <property type="match status" value="1"/>
</dbReference>
<accession>A0ABU6J7Z2</accession>
<dbReference type="SUPFAM" id="SSF50346">
    <property type="entry name" value="PRC-barrel domain"/>
    <property type="match status" value="1"/>
</dbReference>
<keyword evidence="3" id="KW-1185">Reference proteome</keyword>
<dbReference type="PANTHER" id="PTHR36505:SF1">
    <property type="entry name" value="BLR1072 PROTEIN"/>
    <property type="match status" value="1"/>
</dbReference>
<dbReference type="Pfam" id="PF05239">
    <property type="entry name" value="PRC"/>
    <property type="match status" value="1"/>
</dbReference>
<proteinExistence type="predicted"/>
<dbReference type="EMBL" id="JAWIIV010000007">
    <property type="protein sequence ID" value="MEC4719541.1"/>
    <property type="molecule type" value="Genomic_DNA"/>
</dbReference>